<dbReference type="RefSeq" id="WP_063678097.1">
    <property type="nucleotide sequence ID" value="NZ_LSEF01000040.1"/>
</dbReference>
<proteinExistence type="predicted"/>
<name>A0A176ZD55_9BRAD</name>
<feature type="coiled-coil region" evidence="1">
    <location>
        <begin position="38"/>
        <end position="65"/>
    </location>
</feature>
<dbReference type="GeneID" id="32587217"/>
<keyword evidence="1" id="KW-0175">Coiled coil</keyword>
<gene>
    <name evidence="2" type="ORF">AXW67_06950</name>
</gene>
<dbReference type="AlphaFoldDB" id="A0A176ZD55"/>
<dbReference type="EMBL" id="LSEF01000040">
    <property type="protein sequence ID" value="OAF17852.1"/>
    <property type="molecule type" value="Genomic_DNA"/>
</dbReference>
<sequence>MTMTRAPAIAQKLEAARSVRASIDPEIAQAALEAAEGARGADKRLADLRARVAMADREVAELEKAHALAARLDRQAAVQAVAEMRAEQLADFKVNMEQREKAMAKVMEAAALMAKAYAEYSEATLAAQIAMPTGTSIPVMAVGPDGVYGPVFGPCERLILSELWRLAPPRSDGIGRFFVPFAKPTVELFRRQPEAMPAGIDELRSANQAIVIDVEKQVAKMNESAMAAASKEAA</sequence>
<organism evidence="2 3">
    <name type="scientific">Bradyrhizobium neotropicale</name>
    <dbReference type="NCBI Taxonomy" id="1497615"/>
    <lineage>
        <taxon>Bacteria</taxon>
        <taxon>Pseudomonadati</taxon>
        <taxon>Pseudomonadota</taxon>
        <taxon>Alphaproteobacteria</taxon>
        <taxon>Hyphomicrobiales</taxon>
        <taxon>Nitrobacteraceae</taxon>
        <taxon>Bradyrhizobium</taxon>
    </lineage>
</organism>
<accession>A0A176ZD55</accession>
<dbReference type="Proteomes" id="UP000077173">
    <property type="component" value="Unassembled WGS sequence"/>
</dbReference>
<keyword evidence="3" id="KW-1185">Reference proteome</keyword>
<comment type="caution">
    <text evidence="2">The sequence shown here is derived from an EMBL/GenBank/DDBJ whole genome shotgun (WGS) entry which is preliminary data.</text>
</comment>
<evidence type="ECO:0000256" key="1">
    <source>
        <dbReference type="SAM" id="Coils"/>
    </source>
</evidence>
<protein>
    <submittedName>
        <fullName evidence="2">Uncharacterized protein</fullName>
    </submittedName>
</protein>
<evidence type="ECO:0000313" key="3">
    <source>
        <dbReference type="Proteomes" id="UP000077173"/>
    </source>
</evidence>
<evidence type="ECO:0000313" key="2">
    <source>
        <dbReference type="EMBL" id="OAF17852.1"/>
    </source>
</evidence>
<reference evidence="2 3" key="1">
    <citation type="submission" date="2016-02" db="EMBL/GenBank/DDBJ databases">
        <title>Draft genome sequence of the strain BR 10247T Bradyrhizobium neotropicale isolated from nodules of Centrolobium paraense.</title>
        <authorList>
            <person name="Simoes-Araujo J.L."/>
            <person name="Barauna A.C."/>
            <person name="Silva K."/>
            <person name="Zilli J.E."/>
        </authorList>
    </citation>
    <scope>NUCLEOTIDE SEQUENCE [LARGE SCALE GENOMIC DNA]</scope>
    <source>
        <strain evidence="2 3">BR 10247</strain>
    </source>
</reference>